<evidence type="ECO:0008006" key="4">
    <source>
        <dbReference type="Google" id="ProtNLM"/>
    </source>
</evidence>
<sequence>MNPLQSELHRLYLPLPQAPADRVRAIVMELARPPAWNELARVWHGVQDELALPAPAIAVSGTDGLQLWFSLAEPVPAAQGPAFLDGLRRRFLPEVAPGRVRLLQAPDASAPPSAPQALPVPACRDDEGRWSAFVAPDLAPVFDDTPWLDIPPNEEGQAALLRGLQPIKPAAFRAALDQLGPGAPPPRTGEAAAPAASAADAAATDDPRRFLLRVMNDESVAMALRIEAARALLQHPGAAPPGGG</sequence>
<feature type="region of interest" description="Disordered" evidence="1">
    <location>
        <begin position="177"/>
        <end position="202"/>
    </location>
</feature>
<dbReference type="EMBL" id="JAZIBG010000008">
    <property type="protein sequence ID" value="MEF7612527.1"/>
    <property type="molecule type" value="Genomic_DNA"/>
</dbReference>
<proteinExistence type="predicted"/>
<dbReference type="RefSeq" id="WP_332287425.1">
    <property type="nucleotide sequence ID" value="NZ_JAZIBG010000008.1"/>
</dbReference>
<organism evidence="2 3">
    <name type="scientific">Aquincola agrisoli</name>
    <dbReference type="NCBI Taxonomy" id="3119538"/>
    <lineage>
        <taxon>Bacteria</taxon>
        <taxon>Pseudomonadati</taxon>
        <taxon>Pseudomonadota</taxon>
        <taxon>Betaproteobacteria</taxon>
        <taxon>Burkholderiales</taxon>
        <taxon>Sphaerotilaceae</taxon>
        <taxon>Aquincola</taxon>
    </lineage>
</organism>
<name>A0AAW9QBD1_9BURK</name>
<dbReference type="AlphaFoldDB" id="A0AAW9QBD1"/>
<feature type="compositionally biased region" description="Low complexity" evidence="1">
    <location>
        <begin position="188"/>
        <end position="202"/>
    </location>
</feature>
<gene>
    <name evidence="2" type="ORF">V4F39_01305</name>
</gene>
<reference evidence="2 3" key="1">
    <citation type="submission" date="2024-02" db="EMBL/GenBank/DDBJ databases">
        <title>Genome sequence of Aquincola sp. MAHUQ-54.</title>
        <authorList>
            <person name="Huq M.A."/>
        </authorList>
    </citation>
    <scope>NUCLEOTIDE SEQUENCE [LARGE SCALE GENOMIC DNA]</scope>
    <source>
        <strain evidence="2 3">MAHUQ-54</strain>
    </source>
</reference>
<keyword evidence="3" id="KW-1185">Reference proteome</keyword>
<comment type="caution">
    <text evidence="2">The sequence shown here is derived from an EMBL/GenBank/DDBJ whole genome shotgun (WGS) entry which is preliminary data.</text>
</comment>
<evidence type="ECO:0000313" key="3">
    <source>
        <dbReference type="Proteomes" id="UP001336250"/>
    </source>
</evidence>
<evidence type="ECO:0000256" key="1">
    <source>
        <dbReference type="SAM" id="MobiDB-lite"/>
    </source>
</evidence>
<evidence type="ECO:0000313" key="2">
    <source>
        <dbReference type="EMBL" id="MEF7612527.1"/>
    </source>
</evidence>
<dbReference type="Proteomes" id="UP001336250">
    <property type="component" value="Unassembled WGS sequence"/>
</dbReference>
<protein>
    <recommendedName>
        <fullName evidence="4">DUF721 domain-containing protein</fullName>
    </recommendedName>
</protein>
<accession>A0AAW9QBD1</accession>